<name>A0ACA9MIB9_9GLOM</name>
<gene>
    <name evidence="1" type="ORF">ACOLOM_LOCUS6445</name>
</gene>
<evidence type="ECO:0000313" key="2">
    <source>
        <dbReference type="Proteomes" id="UP000789525"/>
    </source>
</evidence>
<keyword evidence="2" id="KW-1185">Reference proteome</keyword>
<organism evidence="1 2">
    <name type="scientific">Acaulospora colombiana</name>
    <dbReference type="NCBI Taxonomy" id="27376"/>
    <lineage>
        <taxon>Eukaryota</taxon>
        <taxon>Fungi</taxon>
        <taxon>Fungi incertae sedis</taxon>
        <taxon>Mucoromycota</taxon>
        <taxon>Glomeromycotina</taxon>
        <taxon>Glomeromycetes</taxon>
        <taxon>Diversisporales</taxon>
        <taxon>Acaulosporaceae</taxon>
        <taxon>Acaulospora</taxon>
    </lineage>
</organism>
<sequence length="112" mass="12826">MDSDPQKRPTSHDIYLKIKEWNGIMKDVDEGEIKKQFLDADRAIDISPIAKIGYWLVKKSLDFVRPITKPDNVYASKLINKQEISKAIKGSKLELNDDVHPDSMLINLCIND</sequence>
<dbReference type="Proteomes" id="UP000789525">
    <property type="component" value="Unassembled WGS sequence"/>
</dbReference>
<proteinExistence type="predicted"/>
<comment type="caution">
    <text evidence="1">The sequence shown here is derived from an EMBL/GenBank/DDBJ whole genome shotgun (WGS) entry which is preliminary data.</text>
</comment>
<dbReference type="EMBL" id="CAJVPT010013282">
    <property type="protein sequence ID" value="CAG8594457.1"/>
    <property type="molecule type" value="Genomic_DNA"/>
</dbReference>
<accession>A0ACA9MIB9</accession>
<protein>
    <submittedName>
        <fullName evidence="1">4401_t:CDS:1</fullName>
    </submittedName>
</protein>
<reference evidence="1" key="1">
    <citation type="submission" date="2021-06" db="EMBL/GenBank/DDBJ databases">
        <authorList>
            <person name="Kallberg Y."/>
            <person name="Tangrot J."/>
            <person name="Rosling A."/>
        </authorList>
    </citation>
    <scope>NUCLEOTIDE SEQUENCE</scope>
    <source>
        <strain evidence="1">CL356</strain>
    </source>
</reference>
<evidence type="ECO:0000313" key="1">
    <source>
        <dbReference type="EMBL" id="CAG8594457.1"/>
    </source>
</evidence>